<keyword evidence="1" id="KW-0560">Oxidoreductase</keyword>
<keyword evidence="4" id="KW-0378">Hydrolase</keyword>
<dbReference type="Proteomes" id="UP000247465">
    <property type="component" value="Chromosome"/>
</dbReference>
<dbReference type="GO" id="GO:0016798">
    <property type="term" value="F:hydrolase activity, acting on glycosyl bonds"/>
    <property type="evidence" value="ECO:0007669"/>
    <property type="project" value="UniProtKB-KW"/>
</dbReference>
<dbReference type="PANTHER" id="PTHR43818:SF11">
    <property type="entry name" value="BCDNA.GH03377"/>
    <property type="match status" value="1"/>
</dbReference>
<dbReference type="GO" id="GO:0016491">
    <property type="term" value="F:oxidoreductase activity"/>
    <property type="evidence" value="ECO:0007669"/>
    <property type="project" value="UniProtKB-KW"/>
</dbReference>
<accession>A0A2Z4ADA3</accession>
<dbReference type="Gene3D" id="3.40.50.720">
    <property type="entry name" value="NAD(P)-binding Rossmann-like Domain"/>
    <property type="match status" value="1"/>
</dbReference>
<dbReference type="SUPFAM" id="SSF55347">
    <property type="entry name" value="Glyceraldehyde-3-phosphate dehydrogenase-like, C-terminal domain"/>
    <property type="match status" value="1"/>
</dbReference>
<dbReference type="Gene3D" id="3.30.360.10">
    <property type="entry name" value="Dihydrodipicolinate Reductase, domain 2"/>
    <property type="match status" value="1"/>
</dbReference>
<dbReference type="EMBL" id="CP029803">
    <property type="protein sequence ID" value="AWT58858.1"/>
    <property type="molecule type" value="Genomic_DNA"/>
</dbReference>
<reference evidence="4 5" key="1">
    <citation type="submission" date="2018-06" db="EMBL/GenBank/DDBJ databases">
        <title>Draft Genome Sequence of a Novel Marine Bacterium Related to the Verrucomicrobia.</title>
        <authorList>
            <person name="Vosseberg J."/>
            <person name="Martijn J."/>
            <person name="Ettema T.J.G."/>
        </authorList>
    </citation>
    <scope>NUCLEOTIDE SEQUENCE [LARGE SCALE GENOMIC DNA]</scope>
    <source>
        <strain evidence="4">TARA_B100001123</strain>
    </source>
</reference>
<evidence type="ECO:0000256" key="1">
    <source>
        <dbReference type="ARBA" id="ARBA00023002"/>
    </source>
</evidence>
<dbReference type="AlphaFoldDB" id="A0A2Z4ADA3"/>
<dbReference type="Pfam" id="PF01408">
    <property type="entry name" value="GFO_IDH_MocA"/>
    <property type="match status" value="1"/>
</dbReference>
<feature type="region of interest" description="Disordered" evidence="2">
    <location>
        <begin position="1"/>
        <end position="24"/>
    </location>
</feature>
<evidence type="ECO:0000259" key="3">
    <source>
        <dbReference type="Pfam" id="PF01408"/>
    </source>
</evidence>
<dbReference type="SUPFAM" id="SSF51735">
    <property type="entry name" value="NAD(P)-binding Rossmann-fold domains"/>
    <property type="match status" value="1"/>
</dbReference>
<organism evidence="4 5">
    <name type="scientific">Candidatus Moanibacter tarae</name>
    <dbReference type="NCBI Taxonomy" id="2200854"/>
    <lineage>
        <taxon>Bacteria</taxon>
        <taxon>Pseudomonadati</taxon>
        <taxon>Verrucomicrobiota</taxon>
        <taxon>Opitutia</taxon>
        <taxon>Puniceicoccales</taxon>
        <taxon>Puniceicoccales incertae sedis</taxon>
        <taxon>Candidatus Moanibacter</taxon>
    </lineage>
</organism>
<dbReference type="EC" id="3.2.1.-" evidence="4"/>
<dbReference type="KEGG" id="mtar:DF168_00030"/>
<dbReference type="InterPro" id="IPR000683">
    <property type="entry name" value="Gfo/Idh/MocA-like_OxRdtase_N"/>
</dbReference>
<dbReference type="PANTHER" id="PTHR43818">
    <property type="entry name" value="BCDNA.GH03377"/>
    <property type="match status" value="1"/>
</dbReference>
<proteinExistence type="predicted"/>
<dbReference type="InterPro" id="IPR050463">
    <property type="entry name" value="Gfo/Idh/MocA_oxidrdct_glycsds"/>
</dbReference>
<gene>
    <name evidence="4" type="ORF">DF168_00030</name>
</gene>
<keyword evidence="4" id="KW-0326">Glycosidase</keyword>
<sequence length="376" mass="41690">MSNETEKIMGFDETDPGKLENKSWEPVSDRKIRVGIAGYGICQFGASFGFQSHPNVDVVAVTDLDPEGCRKLAEATHCQNTYSCFEDMIGNDQVEAVFIATDAPSHARLSILALERGKHVGCAVPATFGSLEEADALYEAVKTTGMRYMMFETSAFRPDCYIMRKAFDTGLLGRIVYSQGEYYHYFREALGSHEKWRTGMPPMWYPTHSTAYYIAVTGGYYTDVSCLGFRGNIGHYQMGENRYHNLFDSETALLKTDQGGMSRMNVTFGAAGSGGERGEVHGEFGTVVGTEFSPKDKIKNPDLFTKPQLPPGMEAGGHGGSHGYLTDEFITSILEDRDPLINIAWSLNMTVPGIIAHESALRDGEWMKVPYYSWPK</sequence>
<evidence type="ECO:0000256" key="2">
    <source>
        <dbReference type="SAM" id="MobiDB-lite"/>
    </source>
</evidence>
<feature type="domain" description="Gfo/Idh/MocA-like oxidoreductase N-terminal" evidence="3">
    <location>
        <begin position="32"/>
        <end position="150"/>
    </location>
</feature>
<name>A0A2Z4ADA3_9BACT</name>
<protein>
    <submittedName>
        <fullName evidence="4">Glycosyl hydrolase family 109 protein 1</fullName>
        <ecNumber evidence="4">3.2.1.-</ecNumber>
    </submittedName>
</protein>
<dbReference type="GO" id="GO:0000166">
    <property type="term" value="F:nucleotide binding"/>
    <property type="evidence" value="ECO:0007669"/>
    <property type="project" value="InterPro"/>
</dbReference>
<evidence type="ECO:0000313" key="5">
    <source>
        <dbReference type="Proteomes" id="UP000247465"/>
    </source>
</evidence>
<evidence type="ECO:0000313" key="4">
    <source>
        <dbReference type="EMBL" id="AWT58858.1"/>
    </source>
</evidence>
<dbReference type="InterPro" id="IPR036291">
    <property type="entry name" value="NAD(P)-bd_dom_sf"/>
</dbReference>